<protein>
    <submittedName>
        <fullName evidence="1">Uncharacterized protein</fullName>
    </submittedName>
</protein>
<proteinExistence type="predicted"/>
<dbReference type="EMBL" id="BEZZ01000012">
    <property type="protein sequence ID" value="GCC22513.1"/>
    <property type="molecule type" value="Genomic_DNA"/>
</dbReference>
<sequence length="75" mass="8640">MVLYLSILLAIKGRDSGFEIPLTGDIIFVLNPGAEFAAFFLPLPPSIQYTEPYRLHFTKTPKKHLIFDLKISYRR</sequence>
<name>A0A401RWJ9_CHIPU</name>
<dbReference type="AlphaFoldDB" id="A0A401RWJ9"/>
<dbReference type="Proteomes" id="UP000287033">
    <property type="component" value="Unassembled WGS sequence"/>
</dbReference>
<keyword evidence="2" id="KW-1185">Reference proteome</keyword>
<organism evidence="1 2">
    <name type="scientific">Chiloscyllium punctatum</name>
    <name type="common">Brownbanded bambooshark</name>
    <name type="synonym">Hemiscyllium punctatum</name>
    <dbReference type="NCBI Taxonomy" id="137246"/>
    <lineage>
        <taxon>Eukaryota</taxon>
        <taxon>Metazoa</taxon>
        <taxon>Chordata</taxon>
        <taxon>Craniata</taxon>
        <taxon>Vertebrata</taxon>
        <taxon>Chondrichthyes</taxon>
        <taxon>Elasmobranchii</taxon>
        <taxon>Galeomorphii</taxon>
        <taxon>Galeoidea</taxon>
        <taxon>Orectolobiformes</taxon>
        <taxon>Hemiscylliidae</taxon>
        <taxon>Chiloscyllium</taxon>
    </lineage>
</organism>
<accession>A0A401RWJ9</accession>
<evidence type="ECO:0000313" key="1">
    <source>
        <dbReference type="EMBL" id="GCC22513.1"/>
    </source>
</evidence>
<reference evidence="1 2" key="1">
    <citation type="journal article" date="2018" name="Nat. Ecol. Evol.">
        <title>Shark genomes provide insights into elasmobranch evolution and the origin of vertebrates.</title>
        <authorList>
            <person name="Hara Y"/>
            <person name="Yamaguchi K"/>
            <person name="Onimaru K"/>
            <person name="Kadota M"/>
            <person name="Koyanagi M"/>
            <person name="Keeley SD"/>
            <person name="Tatsumi K"/>
            <person name="Tanaka K"/>
            <person name="Motone F"/>
            <person name="Kageyama Y"/>
            <person name="Nozu R"/>
            <person name="Adachi N"/>
            <person name="Nishimura O"/>
            <person name="Nakagawa R"/>
            <person name="Tanegashima C"/>
            <person name="Kiyatake I"/>
            <person name="Matsumoto R"/>
            <person name="Murakumo K"/>
            <person name="Nishida K"/>
            <person name="Terakita A"/>
            <person name="Kuratani S"/>
            <person name="Sato K"/>
            <person name="Hyodo S Kuraku.S."/>
        </authorList>
    </citation>
    <scope>NUCLEOTIDE SEQUENCE [LARGE SCALE GENOMIC DNA]</scope>
</reference>
<evidence type="ECO:0000313" key="2">
    <source>
        <dbReference type="Proteomes" id="UP000287033"/>
    </source>
</evidence>
<gene>
    <name evidence="1" type="ORF">chiPu_0000901</name>
</gene>
<comment type="caution">
    <text evidence="1">The sequence shown here is derived from an EMBL/GenBank/DDBJ whole genome shotgun (WGS) entry which is preliminary data.</text>
</comment>